<dbReference type="PANTHER" id="PTHR43819">
    <property type="entry name" value="ARCHAEAL-TYPE GLUTAMATE SYNTHASE [NADPH]"/>
    <property type="match status" value="1"/>
</dbReference>
<dbReference type="PIRSF" id="PIRSF500060">
    <property type="entry name" value="UCP500060"/>
    <property type="match status" value="1"/>
</dbReference>
<gene>
    <name evidence="5" type="ORF">SAMN04490247_2021</name>
</gene>
<feature type="domain" description="Glutamate synthase" evidence="4">
    <location>
        <begin position="119"/>
        <end position="494"/>
    </location>
</feature>
<dbReference type="InterPro" id="IPR013785">
    <property type="entry name" value="Aldolase_TIM"/>
</dbReference>
<reference evidence="6" key="1">
    <citation type="submission" date="2016-10" db="EMBL/GenBank/DDBJ databases">
        <authorList>
            <person name="Varghese N."/>
            <person name="Submissions S."/>
        </authorList>
    </citation>
    <scope>NUCLEOTIDE SEQUENCE [LARGE SCALE GENOMIC DNA]</scope>
    <source>
        <strain evidence="6">DSM 4771</strain>
    </source>
</reference>
<dbReference type="InterPro" id="IPR024188">
    <property type="entry name" value="GltB"/>
</dbReference>
<evidence type="ECO:0000313" key="6">
    <source>
        <dbReference type="Proteomes" id="UP000199225"/>
    </source>
</evidence>
<dbReference type="STRING" id="86666.SAMN04490247_2021"/>
<dbReference type="Proteomes" id="UP000199225">
    <property type="component" value="Unassembled WGS sequence"/>
</dbReference>
<keyword evidence="3" id="KW-0472">Membrane</keyword>
<sequence length="522" mass="58385">MQTILLSILVAFVSIIVLIPSLIALRLYFHDKKQEEHAILRNYPVLGKARYIIEKMGPELRQYLYNSENEGKPFNRRQFVFVNKAGKYNTRMIGYGSQRDFEEGGYYLKNALFPTLESEMKMVQEPKIETKTYQVDKERLFDRKEHNETKEIEPYYLSEDNEIVLGENTVDQPFRIKGLIGQSGMSFGSLGDRAITTLSKGLGMAGGTWMNTGEGSLSPYHLKGNTDIIMQIGPGLFGVRTKDGEFSWEEFRKQADHVQVKAFELKLGQGAKTRGGHVDASKVTEEIAEIRNVEPHQDIDSPNRFHEFNDVHGMMDFIDRLREAGGKPVGIKIVIGNEEDTEGMIRTMSDIGNVPDFITVDGGEGGTGASYYELADSVGLPAFSALPFVDDLLKEYGIRDQTHVIASGKLLTPDKIAMALCLGADMVNIARGFMISTGCIMSQVCHTNNCPVGVATTDPELQKALEIEEKKYRVCNYLITLRQGLFTVAAAAGIDSPTKFSREHIHYQEAFGKVENDPVQHR</sequence>
<dbReference type="GO" id="GO:0006537">
    <property type="term" value="P:glutamate biosynthetic process"/>
    <property type="evidence" value="ECO:0007669"/>
    <property type="project" value="InterPro"/>
</dbReference>
<dbReference type="AlphaFoldDB" id="A0A1G8TXB3"/>
<evidence type="ECO:0000259" key="4">
    <source>
        <dbReference type="Pfam" id="PF01645"/>
    </source>
</evidence>
<dbReference type="SUPFAM" id="SSF51395">
    <property type="entry name" value="FMN-linked oxidoreductases"/>
    <property type="match status" value="1"/>
</dbReference>
<dbReference type="Pfam" id="PF01645">
    <property type="entry name" value="Glu_synthase"/>
    <property type="match status" value="1"/>
</dbReference>
<dbReference type="CDD" id="cd02808">
    <property type="entry name" value="GltS_FMN"/>
    <property type="match status" value="1"/>
</dbReference>
<dbReference type="Gene3D" id="3.20.20.70">
    <property type="entry name" value="Aldolase class I"/>
    <property type="match status" value="1"/>
</dbReference>
<name>A0A1G8TXB3_9BACI</name>
<evidence type="ECO:0000256" key="3">
    <source>
        <dbReference type="SAM" id="Phobius"/>
    </source>
</evidence>
<keyword evidence="6" id="KW-1185">Reference proteome</keyword>
<feature type="transmembrane region" description="Helical" evidence="3">
    <location>
        <begin position="6"/>
        <end position="29"/>
    </location>
</feature>
<comment type="similarity">
    <text evidence="1 2">Belongs to the glutamate synthase family.</text>
</comment>
<dbReference type="OrthoDB" id="9758182at2"/>
<evidence type="ECO:0000256" key="2">
    <source>
        <dbReference type="PIRNR" id="PIRNR006429"/>
    </source>
</evidence>
<dbReference type="PIRSF" id="PIRSF006429">
    <property type="entry name" value="GOGAT_lg_2"/>
    <property type="match status" value="1"/>
</dbReference>
<proteinExistence type="inferred from homology"/>
<accession>A0A1G8TXB3</accession>
<dbReference type="InterPro" id="IPR027283">
    <property type="entry name" value="YerD"/>
</dbReference>
<keyword evidence="3" id="KW-1133">Transmembrane helix</keyword>
<keyword evidence="3" id="KW-0812">Transmembrane</keyword>
<dbReference type="PANTHER" id="PTHR43819:SF1">
    <property type="entry name" value="ARCHAEAL-TYPE GLUTAMATE SYNTHASE [NADPH]"/>
    <property type="match status" value="1"/>
</dbReference>
<organism evidence="5 6">
    <name type="scientific">Salimicrobium halophilum</name>
    <dbReference type="NCBI Taxonomy" id="86666"/>
    <lineage>
        <taxon>Bacteria</taxon>
        <taxon>Bacillati</taxon>
        <taxon>Bacillota</taxon>
        <taxon>Bacilli</taxon>
        <taxon>Bacillales</taxon>
        <taxon>Bacillaceae</taxon>
        <taxon>Salimicrobium</taxon>
    </lineage>
</organism>
<dbReference type="EMBL" id="FNEV01000005">
    <property type="protein sequence ID" value="SDJ46141.1"/>
    <property type="molecule type" value="Genomic_DNA"/>
</dbReference>
<evidence type="ECO:0000256" key="1">
    <source>
        <dbReference type="ARBA" id="ARBA00009716"/>
    </source>
</evidence>
<dbReference type="GO" id="GO:0015930">
    <property type="term" value="F:glutamate synthase activity"/>
    <property type="evidence" value="ECO:0007669"/>
    <property type="project" value="InterPro"/>
</dbReference>
<protein>
    <submittedName>
        <fullName evidence="5">Glutamate synthase domain-containing protein 2</fullName>
    </submittedName>
</protein>
<dbReference type="FunFam" id="3.20.20.70:FF:000156">
    <property type="entry name" value="Glutamate synthase domain protein"/>
    <property type="match status" value="1"/>
</dbReference>
<dbReference type="RefSeq" id="WP_093193745.1">
    <property type="nucleotide sequence ID" value="NZ_FNEV01000005.1"/>
</dbReference>
<evidence type="ECO:0000313" key="5">
    <source>
        <dbReference type="EMBL" id="SDJ46141.1"/>
    </source>
</evidence>
<dbReference type="InterPro" id="IPR002932">
    <property type="entry name" value="Glu_synthdom"/>
</dbReference>